<dbReference type="Gene3D" id="3.30.40.10">
    <property type="entry name" value="Zinc/RING finger domain, C3HC4 (zinc finger)"/>
    <property type="match status" value="1"/>
</dbReference>
<feature type="compositionally biased region" description="Basic residues" evidence="4">
    <location>
        <begin position="270"/>
        <end position="285"/>
    </location>
</feature>
<feature type="region of interest" description="Disordered" evidence="4">
    <location>
        <begin position="111"/>
        <end position="152"/>
    </location>
</feature>
<feature type="region of interest" description="Disordered" evidence="4">
    <location>
        <begin position="368"/>
        <end position="434"/>
    </location>
</feature>
<keyword evidence="1 3" id="KW-0863">Zinc-finger</keyword>
<feature type="compositionally biased region" description="Low complexity" evidence="4">
    <location>
        <begin position="755"/>
        <end position="769"/>
    </location>
</feature>
<proteinExistence type="predicted"/>
<feature type="compositionally biased region" description="Polar residues" evidence="4">
    <location>
        <begin position="219"/>
        <end position="256"/>
    </location>
</feature>
<feature type="region of interest" description="Disordered" evidence="4">
    <location>
        <begin position="208"/>
        <end position="345"/>
    </location>
</feature>
<feature type="region of interest" description="Disordered" evidence="4">
    <location>
        <begin position="582"/>
        <end position="609"/>
    </location>
</feature>
<feature type="compositionally biased region" description="Polar residues" evidence="4">
    <location>
        <begin position="368"/>
        <end position="379"/>
    </location>
</feature>
<feature type="compositionally biased region" description="Basic and acidic residues" evidence="4">
    <location>
        <begin position="311"/>
        <end position="321"/>
    </location>
</feature>
<dbReference type="GO" id="GO:0008270">
    <property type="term" value="F:zinc ion binding"/>
    <property type="evidence" value="ECO:0007669"/>
    <property type="project" value="UniProtKB-KW"/>
</dbReference>
<feature type="region of interest" description="Disordered" evidence="4">
    <location>
        <begin position="12"/>
        <end position="94"/>
    </location>
</feature>
<feature type="region of interest" description="Disordered" evidence="4">
    <location>
        <begin position="741"/>
        <end position="783"/>
    </location>
</feature>
<dbReference type="PROSITE" id="PS50089">
    <property type="entry name" value="ZF_RING_2"/>
    <property type="match status" value="1"/>
</dbReference>
<name>A0A0M3K9Q1_ANISI</name>
<sequence length="871" mass="95023">LLKITTEFNSSAPVTSVRLGGTQRGGIRQNSISSLGVAARRQRAGNRTLGTPSFLTHSSPISNSNNSARSQHSDDTSDGYRTPTPTVTSESDGNFLDAAFLGGLPASRPRVRRISYQSSPECTPEPPSDRDENRNDHTSDADDNNNDSPLISSQRHRRILSGSATANQHNASLRGGGITAMRVRSATLGEDHDDVNDDDETENLSVIGGRQRRRKRVVSLQSTPDASPTRTNAIANQGQVSGASRSSSVEILNVDNTVVLPDTPPSSRNERRRTTRRNGNRRRRGAGAGGDALLDGGNSTILVQSDEEEGRDGSSSDEHFPETPPLPRLRTGRYNRQGGALLSHSPDFGEWQSNMGYGLTGITSWHESASSNRTLNRSPLRSRILPGSRNVSTTNRSNTTNSSTNQDASRRRANVVSSRNTNSSSTNGTSDGIHRISQTGLVALGHNYRTYRNHAPILLSDSTDEEDHAANQARRDSIELPVDVGGVANANGRRARTQRSNTLLNNDGLFGDQQQNTGAVGRSSGTALDSDVGILSTHANATAAVASNPTRNLNFNSSHYIRNQVLNEVSPRTRHTIEELLADDEEPESGADRVDQRGVDRHPTSTDLPTGRLRAERAIPRTYGMFNLARPQRAVAIRAAELARRNRNLGTSLLGSFIPSSELTNNYRRLAPMMRNVELASSSSDSDSSADSNHNAVLLDGDIQIFGDEHPTESGAAAARRRQEMDDYLLALRIAAEIDDDIPSSSSQAADRHNSTTSRTRNSRRASNAGGTPRRSGEQFRNQRPLAPGEHCVICYEEAPDEPVGCLRCRQLIGCRRCILKWRRTNNISELNRRSPLSMGCSSVNHRKCPLCRAEWYVEPEIAPWDELRTD</sequence>
<keyword evidence="1 3" id="KW-0479">Metal-binding</keyword>
<feature type="compositionally biased region" description="Low complexity" evidence="4">
    <location>
        <begin position="388"/>
        <end position="405"/>
    </location>
</feature>
<dbReference type="SUPFAM" id="SSF57850">
    <property type="entry name" value="RING/U-box"/>
    <property type="match status" value="1"/>
</dbReference>
<evidence type="ECO:0000256" key="4">
    <source>
        <dbReference type="SAM" id="MobiDB-lite"/>
    </source>
</evidence>
<feature type="compositionally biased region" description="Polar residues" evidence="4">
    <location>
        <begin position="48"/>
        <end position="70"/>
    </location>
</feature>
<evidence type="ECO:0000256" key="2">
    <source>
        <dbReference type="ARBA" id="ARBA00022833"/>
    </source>
</evidence>
<feature type="compositionally biased region" description="Polar residues" evidence="4">
    <location>
        <begin position="83"/>
        <end position="92"/>
    </location>
</feature>
<dbReference type="WBParaSite" id="ASIM_0001769601-mRNA-1">
    <property type="protein sequence ID" value="ASIM_0001769601-mRNA-1"/>
    <property type="gene ID" value="ASIM_0001769601"/>
</dbReference>
<keyword evidence="2" id="KW-0862">Zinc</keyword>
<feature type="domain" description="RING-type" evidence="5">
    <location>
        <begin position="792"/>
        <end position="853"/>
    </location>
</feature>
<protein>
    <submittedName>
        <fullName evidence="6">RING-type domain-containing protein</fullName>
    </submittedName>
</protein>
<feature type="compositionally biased region" description="Low complexity" evidence="4">
    <location>
        <begin position="414"/>
        <end position="427"/>
    </location>
</feature>
<dbReference type="AlphaFoldDB" id="A0A0M3K9Q1"/>
<evidence type="ECO:0000256" key="3">
    <source>
        <dbReference type="PROSITE-ProRule" id="PRU00175"/>
    </source>
</evidence>
<reference evidence="6" key="1">
    <citation type="submission" date="2017-02" db="UniProtKB">
        <authorList>
            <consortium name="WormBaseParasite"/>
        </authorList>
    </citation>
    <scope>IDENTIFICATION</scope>
</reference>
<feature type="compositionally biased region" description="Basic and acidic residues" evidence="4">
    <location>
        <begin position="590"/>
        <end position="604"/>
    </location>
</feature>
<evidence type="ECO:0000313" key="6">
    <source>
        <dbReference type="WBParaSite" id="ASIM_0001769601-mRNA-1"/>
    </source>
</evidence>
<dbReference type="InterPro" id="IPR013083">
    <property type="entry name" value="Znf_RING/FYVE/PHD"/>
</dbReference>
<accession>A0A0M3K9Q1</accession>
<organism evidence="6">
    <name type="scientific">Anisakis simplex</name>
    <name type="common">Herring worm</name>
    <dbReference type="NCBI Taxonomy" id="6269"/>
    <lineage>
        <taxon>Eukaryota</taxon>
        <taxon>Metazoa</taxon>
        <taxon>Ecdysozoa</taxon>
        <taxon>Nematoda</taxon>
        <taxon>Chromadorea</taxon>
        <taxon>Rhabditida</taxon>
        <taxon>Spirurina</taxon>
        <taxon>Ascaridomorpha</taxon>
        <taxon>Ascaridoidea</taxon>
        <taxon>Anisakidae</taxon>
        <taxon>Anisakis</taxon>
        <taxon>Anisakis simplex complex</taxon>
    </lineage>
</organism>
<evidence type="ECO:0000259" key="5">
    <source>
        <dbReference type="PROSITE" id="PS50089"/>
    </source>
</evidence>
<dbReference type="InterPro" id="IPR001841">
    <property type="entry name" value="Znf_RING"/>
</dbReference>
<evidence type="ECO:0000256" key="1">
    <source>
        <dbReference type="ARBA" id="ARBA00022771"/>
    </source>
</evidence>
<feature type="compositionally biased region" description="Basic and acidic residues" evidence="4">
    <location>
        <begin position="127"/>
        <end position="140"/>
    </location>
</feature>